<dbReference type="Proteomes" id="UP000198386">
    <property type="component" value="Unassembled WGS sequence"/>
</dbReference>
<name>A0A239CYA7_9ACTN</name>
<dbReference type="GO" id="GO:0006633">
    <property type="term" value="P:fatty acid biosynthetic process"/>
    <property type="evidence" value="ECO:0007669"/>
    <property type="project" value="InterPro"/>
</dbReference>
<keyword evidence="2" id="KW-0012">Acyltransferase</keyword>
<dbReference type="InterPro" id="IPR013747">
    <property type="entry name" value="ACP_syn_III_C"/>
</dbReference>
<dbReference type="Pfam" id="PF08541">
    <property type="entry name" value="ACP_syn_III_C"/>
    <property type="match status" value="1"/>
</dbReference>
<evidence type="ECO:0000313" key="6">
    <source>
        <dbReference type="Proteomes" id="UP000198386"/>
    </source>
</evidence>
<dbReference type="RefSeq" id="WP_089403626.1">
    <property type="nucleotide sequence ID" value="NZ_FZOH01000003.1"/>
</dbReference>
<dbReference type="InterPro" id="IPR013751">
    <property type="entry name" value="ACP_syn_III_N"/>
</dbReference>
<feature type="domain" description="Beta-ketoacyl-[acyl-carrier-protein] synthase III C-terminal" evidence="3">
    <location>
        <begin position="262"/>
        <end position="339"/>
    </location>
</feature>
<dbReference type="AlphaFoldDB" id="A0A239CYA7"/>
<dbReference type="GO" id="GO:0004315">
    <property type="term" value="F:3-oxoacyl-[acyl-carrier-protein] synthase activity"/>
    <property type="evidence" value="ECO:0007669"/>
    <property type="project" value="InterPro"/>
</dbReference>
<organism evidence="5 6">
    <name type="scientific">Geodermatophilus saharensis</name>
    <dbReference type="NCBI Taxonomy" id="1137994"/>
    <lineage>
        <taxon>Bacteria</taxon>
        <taxon>Bacillati</taxon>
        <taxon>Actinomycetota</taxon>
        <taxon>Actinomycetes</taxon>
        <taxon>Geodermatophilales</taxon>
        <taxon>Geodermatophilaceae</taxon>
        <taxon>Geodermatophilus</taxon>
    </lineage>
</organism>
<keyword evidence="1" id="KW-0808">Transferase</keyword>
<reference evidence="6" key="1">
    <citation type="submission" date="2017-06" db="EMBL/GenBank/DDBJ databases">
        <authorList>
            <person name="Varghese N."/>
            <person name="Submissions S."/>
        </authorList>
    </citation>
    <scope>NUCLEOTIDE SEQUENCE [LARGE SCALE GENOMIC DNA]</scope>
    <source>
        <strain evidence="6">DSM 45423</strain>
    </source>
</reference>
<keyword evidence="6" id="KW-1185">Reference proteome</keyword>
<dbReference type="Pfam" id="PF08545">
    <property type="entry name" value="ACP_syn_III"/>
    <property type="match status" value="1"/>
</dbReference>
<dbReference type="GO" id="GO:0044550">
    <property type="term" value="P:secondary metabolite biosynthetic process"/>
    <property type="evidence" value="ECO:0007669"/>
    <property type="project" value="TreeGrafter"/>
</dbReference>
<feature type="domain" description="Beta-ketoacyl-[acyl-carrier-protein] synthase III N-terminal" evidence="4">
    <location>
        <begin position="123"/>
        <end position="212"/>
    </location>
</feature>
<dbReference type="Gene3D" id="3.40.47.10">
    <property type="match status" value="2"/>
</dbReference>
<evidence type="ECO:0000259" key="4">
    <source>
        <dbReference type="Pfam" id="PF08545"/>
    </source>
</evidence>
<evidence type="ECO:0000259" key="3">
    <source>
        <dbReference type="Pfam" id="PF08541"/>
    </source>
</evidence>
<dbReference type="PANTHER" id="PTHR34069">
    <property type="entry name" value="3-OXOACYL-[ACYL-CARRIER-PROTEIN] SYNTHASE 3"/>
    <property type="match status" value="1"/>
</dbReference>
<evidence type="ECO:0000256" key="2">
    <source>
        <dbReference type="ARBA" id="ARBA00023315"/>
    </source>
</evidence>
<proteinExistence type="predicted"/>
<accession>A0A239CYA7</accession>
<dbReference type="OrthoDB" id="9788274at2"/>
<dbReference type="InterPro" id="IPR016039">
    <property type="entry name" value="Thiolase-like"/>
</dbReference>
<protein>
    <submittedName>
        <fullName evidence="5">3-oxoacyl-[acyl-carrier-protein] synthase-3</fullName>
    </submittedName>
</protein>
<dbReference type="SUPFAM" id="SSF53901">
    <property type="entry name" value="Thiolase-like"/>
    <property type="match status" value="1"/>
</dbReference>
<dbReference type="PANTHER" id="PTHR34069:SF3">
    <property type="entry name" value="ACYL-COA:ACYL-COA ALKYLTRANSFERASE"/>
    <property type="match status" value="1"/>
</dbReference>
<dbReference type="NCBIfam" id="NF006720">
    <property type="entry name" value="PRK09258.1"/>
    <property type="match status" value="1"/>
</dbReference>
<gene>
    <name evidence="5" type="ORF">SAMN04488107_1883</name>
</gene>
<dbReference type="EMBL" id="FZOH01000003">
    <property type="protein sequence ID" value="SNS24862.1"/>
    <property type="molecule type" value="Genomic_DNA"/>
</dbReference>
<dbReference type="CDD" id="cd00830">
    <property type="entry name" value="KAS_III"/>
    <property type="match status" value="1"/>
</dbReference>
<evidence type="ECO:0000313" key="5">
    <source>
        <dbReference type="EMBL" id="SNS24862.1"/>
    </source>
</evidence>
<evidence type="ECO:0000256" key="1">
    <source>
        <dbReference type="ARBA" id="ARBA00022679"/>
    </source>
</evidence>
<sequence length="340" mass="36015">MTGNATHRFRNTAILTVQTADASQVVTSDALDALLVDTYRRVGLRPGLLERLAGIRERRWWADGVSFTDGAATAGAKAISESGVDPAQIGLMVNTSVSRKHLEPSTAVAVHDALGLPSSCQNFDVTNACLGFVNGMELAAAMIDSGMVEYALVVNGEDSRPVQERTIDLLNRPETTAKDVMQHFATLTLGSGAAAMVLGPADRHPEGHRLVGSVSRAGTEHHQLCTGDNDGMHTDLKGLLAAGLALSEQLWAEAAAEFDWVGMDRYVVHQVSKVHTQAMCDRFGIDPARVPTTFPTRGNLGPASVPFTLASEAGSLVDGDRVLLMGIGSGLNACCLEIAW</sequence>